<accession>A0A7W7QKE2</accession>
<name>A0A7W7QKE2_9ACTN</name>
<sequence>MAELVGTEPQTAAQARGHYLEAGVAAWFADRHPEWGVHKAGTYVHKERGWQLANPDRLICEAPPPTAAEDVDVRAVASALLEIKTDADGRDWGRPGTDEIPLYYMTQVQWYMDVLGLPVTYVAVLTGRLEFREYVVDYDPAAAAEMRLRGEAFIASLLLEEAPPLDTRKATYETLRRRHPMIDRERKHLVDTSLGVEVIDALQELETAQDRVTSAKSKLLAAMGTAYRAYFNGELLATRTAKGVNGVPYLKFEPNLPDVTDLVGAYL</sequence>
<proteinExistence type="predicted"/>
<dbReference type="SUPFAM" id="SSF52980">
    <property type="entry name" value="Restriction endonuclease-like"/>
    <property type="match status" value="1"/>
</dbReference>
<dbReference type="InterPro" id="IPR019080">
    <property type="entry name" value="YqaJ_viral_recombinase"/>
</dbReference>
<dbReference type="AlphaFoldDB" id="A0A7W7QKE2"/>
<evidence type="ECO:0000313" key="2">
    <source>
        <dbReference type="EMBL" id="MBB4915064.1"/>
    </source>
</evidence>
<gene>
    <name evidence="2" type="ORF">FHS44_002149</name>
</gene>
<feature type="domain" description="YqaJ viral recombinase" evidence="1">
    <location>
        <begin position="7"/>
        <end position="114"/>
    </location>
</feature>
<protein>
    <recommendedName>
        <fullName evidence="1">YqaJ viral recombinase domain-containing protein</fullName>
    </recommendedName>
</protein>
<keyword evidence="3" id="KW-1185">Reference proteome</keyword>
<dbReference type="Pfam" id="PF09588">
    <property type="entry name" value="YqaJ"/>
    <property type="match status" value="1"/>
</dbReference>
<organism evidence="2 3">
    <name type="scientific">Streptosporangium saharense</name>
    <dbReference type="NCBI Taxonomy" id="1706840"/>
    <lineage>
        <taxon>Bacteria</taxon>
        <taxon>Bacillati</taxon>
        <taxon>Actinomycetota</taxon>
        <taxon>Actinomycetes</taxon>
        <taxon>Streptosporangiales</taxon>
        <taxon>Streptosporangiaceae</taxon>
        <taxon>Streptosporangium</taxon>
    </lineage>
</organism>
<evidence type="ECO:0000259" key="1">
    <source>
        <dbReference type="Pfam" id="PF09588"/>
    </source>
</evidence>
<dbReference type="InterPro" id="IPR011604">
    <property type="entry name" value="PDDEXK-like_dom_sf"/>
</dbReference>
<dbReference type="InterPro" id="IPR011335">
    <property type="entry name" value="Restrct_endonuc-II-like"/>
</dbReference>
<comment type="caution">
    <text evidence="2">The sequence shown here is derived from an EMBL/GenBank/DDBJ whole genome shotgun (WGS) entry which is preliminary data.</text>
</comment>
<evidence type="ECO:0000313" key="3">
    <source>
        <dbReference type="Proteomes" id="UP000552644"/>
    </source>
</evidence>
<dbReference type="Proteomes" id="UP000552644">
    <property type="component" value="Unassembled WGS sequence"/>
</dbReference>
<reference evidence="2 3" key="1">
    <citation type="submission" date="2020-08" db="EMBL/GenBank/DDBJ databases">
        <title>Genomic Encyclopedia of Type Strains, Phase III (KMG-III): the genomes of soil and plant-associated and newly described type strains.</title>
        <authorList>
            <person name="Whitman W."/>
        </authorList>
    </citation>
    <scope>NUCLEOTIDE SEQUENCE [LARGE SCALE GENOMIC DNA]</scope>
    <source>
        <strain evidence="2 3">CECT 8840</strain>
    </source>
</reference>
<dbReference type="Gene3D" id="3.90.320.10">
    <property type="match status" value="1"/>
</dbReference>
<dbReference type="EMBL" id="JACHJP010000002">
    <property type="protein sequence ID" value="MBB4915064.1"/>
    <property type="molecule type" value="Genomic_DNA"/>
</dbReference>